<protein>
    <submittedName>
        <fullName evidence="1">Uncharacterized protein</fullName>
    </submittedName>
</protein>
<keyword evidence="2" id="KW-1185">Reference proteome</keyword>
<reference evidence="1 2" key="1">
    <citation type="submission" date="2019-05" db="EMBL/GenBank/DDBJ databases">
        <title>Another draft genome of Portunus trituberculatus and its Hox gene families provides insights of decapod evolution.</title>
        <authorList>
            <person name="Jeong J.-H."/>
            <person name="Song I."/>
            <person name="Kim S."/>
            <person name="Choi T."/>
            <person name="Kim D."/>
            <person name="Ryu S."/>
            <person name="Kim W."/>
        </authorList>
    </citation>
    <scope>NUCLEOTIDE SEQUENCE [LARGE SCALE GENOMIC DNA]</scope>
    <source>
        <tissue evidence="1">Muscle</tissue>
    </source>
</reference>
<dbReference type="AlphaFoldDB" id="A0A5B7JZN4"/>
<dbReference type="EMBL" id="VSRR010130644">
    <property type="protein sequence ID" value="MPD02261.1"/>
    <property type="molecule type" value="Genomic_DNA"/>
</dbReference>
<sequence length="91" mass="10054">MARRRKVSDLVHIAIKRELDCSSGFTLGKSGSFIPHLDLASPGCTRTRKRRKCLARAAPSVPIPSRRPLTPLTNPVMFSTFLAIPAVMQPR</sequence>
<organism evidence="1 2">
    <name type="scientific">Portunus trituberculatus</name>
    <name type="common">Swimming crab</name>
    <name type="synonym">Neptunus trituberculatus</name>
    <dbReference type="NCBI Taxonomy" id="210409"/>
    <lineage>
        <taxon>Eukaryota</taxon>
        <taxon>Metazoa</taxon>
        <taxon>Ecdysozoa</taxon>
        <taxon>Arthropoda</taxon>
        <taxon>Crustacea</taxon>
        <taxon>Multicrustacea</taxon>
        <taxon>Malacostraca</taxon>
        <taxon>Eumalacostraca</taxon>
        <taxon>Eucarida</taxon>
        <taxon>Decapoda</taxon>
        <taxon>Pleocyemata</taxon>
        <taxon>Brachyura</taxon>
        <taxon>Eubrachyura</taxon>
        <taxon>Portunoidea</taxon>
        <taxon>Portunidae</taxon>
        <taxon>Portuninae</taxon>
        <taxon>Portunus</taxon>
    </lineage>
</organism>
<proteinExistence type="predicted"/>
<evidence type="ECO:0000313" key="2">
    <source>
        <dbReference type="Proteomes" id="UP000324222"/>
    </source>
</evidence>
<gene>
    <name evidence="1" type="ORF">E2C01_097833</name>
</gene>
<accession>A0A5B7JZN4</accession>
<evidence type="ECO:0000313" key="1">
    <source>
        <dbReference type="EMBL" id="MPD02261.1"/>
    </source>
</evidence>
<name>A0A5B7JZN4_PORTR</name>
<comment type="caution">
    <text evidence="1">The sequence shown here is derived from an EMBL/GenBank/DDBJ whole genome shotgun (WGS) entry which is preliminary data.</text>
</comment>
<dbReference type="Proteomes" id="UP000324222">
    <property type="component" value="Unassembled WGS sequence"/>
</dbReference>